<keyword evidence="2" id="KW-1133">Transmembrane helix</keyword>
<name>A0A5R9J6K9_9PROT</name>
<keyword evidence="5" id="KW-1185">Reference proteome</keyword>
<keyword evidence="3" id="KW-0732">Signal</keyword>
<reference evidence="4 5" key="1">
    <citation type="submission" date="2019-05" db="EMBL/GenBank/DDBJ databases">
        <authorList>
            <person name="Pankratov T."/>
            <person name="Grouzdev D."/>
        </authorList>
    </citation>
    <scope>NUCLEOTIDE SEQUENCE [LARGE SCALE GENOMIC DNA]</scope>
    <source>
        <strain evidence="4 5">KEBCLARHB70R</strain>
    </source>
</reference>
<evidence type="ECO:0000313" key="4">
    <source>
        <dbReference type="EMBL" id="TLU72493.1"/>
    </source>
</evidence>
<keyword evidence="2" id="KW-0812">Transmembrane</keyword>
<organism evidence="4 5">
    <name type="scientific">Lichenicoccus roseus</name>
    <dbReference type="NCBI Taxonomy" id="2683649"/>
    <lineage>
        <taxon>Bacteria</taxon>
        <taxon>Pseudomonadati</taxon>
        <taxon>Pseudomonadota</taxon>
        <taxon>Alphaproteobacteria</taxon>
        <taxon>Acetobacterales</taxon>
        <taxon>Acetobacteraceae</taxon>
        <taxon>Lichenicoccus</taxon>
    </lineage>
</organism>
<evidence type="ECO:0000256" key="1">
    <source>
        <dbReference type="ARBA" id="ARBA00010996"/>
    </source>
</evidence>
<sequence>MRRAALLLGVFWAASGLPQPSCAAAPDLGGLGYTQQLGDQVPLETRLVDADGSRTTLGAMIGHIPTLLVLGYYTCPSLCGVIRDDLFDALAASGLATPRDYHLVFLSIDPAERAPDAARALASDLARAPVPGARQGWHFATADAAAISSVSRAVGYRSRYDVALKQFLHPAGVVVLTPAGLVSSYLLGVGYQPASVRAALGVARAHGIGSRASPVLLLCFHYDPATGRYSLAIVKLLRLAGGLTVLTILVLLALLVRRRPSPGR</sequence>
<evidence type="ECO:0000256" key="3">
    <source>
        <dbReference type="SAM" id="SignalP"/>
    </source>
</evidence>
<feature type="transmembrane region" description="Helical" evidence="2">
    <location>
        <begin position="236"/>
        <end position="256"/>
    </location>
</feature>
<dbReference type="CDD" id="cd02968">
    <property type="entry name" value="SCO"/>
    <property type="match status" value="1"/>
</dbReference>
<accession>A0A5R9J6K9</accession>
<dbReference type="EMBL" id="VCDI01000003">
    <property type="protein sequence ID" value="TLU72493.1"/>
    <property type="molecule type" value="Genomic_DNA"/>
</dbReference>
<feature type="signal peptide" evidence="3">
    <location>
        <begin position="1"/>
        <end position="23"/>
    </location>
</feature>
<dbReference type="Pfam" id="PF02630">
    <property type="entry name" value="SCO1-SenC"/>
    <property type="match status" value="1"/>
</dbReference>
<comment type="caution">
    <text evidence="4">The sequence shown here is derived from an EMBL/GenBank/DDBJ whole genome shotgun (WGS) entry which is preliminary data.</text>
</comment>
<dbReference type="Proteomes" id="UP000305654">
    <property type="component" value="Unassembled WGS sequence"/>
</dbReference>
<dbReference type="SUPFAM" id="SSF52833">
    <property type="entry name" value="Thioredoxin-like"/>
    <property type="match status" value="1"/>
</dbReference>
<dbReference type="InterPro" id="IPR036249">
    <property type="entry name" value="Thioredoxin-like_sf"/>
</dbReference>
<feature type="chain" id="PRO_5024373187" evidence="3">
    <location>
        <begin position="24"/>
        <end position="264"/>
    </location>
</feature>
<gene>
    <name evidence="4" type="ORF">FE263_10530</name>
</gene>
<dbReference type="Gene3D" id="3.40.30.10">
    <property type="entry name" value="Glutaredoxin"/>
    <property type="match status" value="1"/>
</dbReference>
<proteinExistence type="inferred from homology"/>
<dbReference type="InterPro" id="IPR003782">
    <property type="entry name" value="SCO1/SenC"/>
</dbReference>
<protein>
    <submittedName>
        <fullName evidence="4">SCO family protein</fullName>
    </submittedName>
</protein>
<dbReference type="AlphaFoldDB" id="A0A5R9J6K9"/>
<evidence type="ECO:0000256" key="2">
    <source>
        <dbReference type="SAM" id="Phobius"/>
    </source>
</evidence>
<dbReference type="RefSeq" id="WP_138325956.1">
    <property type="nucleotide sequence ID" value="NZ_VCDI01000003.1"/>
</dbReference>
<keyword evidence="2" id="KW-0472">Membrane</keyword>
<evidence type="ECO:0000313" key="5">
    <source>
        <dbReference type="Proteomes" id="UP000305654"/>
    </source>
</evidence>
<dbReference type="OrthoDB" id="9786756at2"/>
<comment type="similarity">
    <text evidence="1">Belongs to the SCO1/2 family.</text>
</comment>